<protein>
    <submittedName>
        <fullName evidence="2">Uncharacterized protein</fullName>
    </submittedName>
</protein>
<name>A0A1M6VR89_9BRAD</name>
<dbReference type="InterPro" id="IPR046150">
    <property type="entry name" value="DUF6152"/>
</dbReference>
<dbReference type="Pfam" id="PF19649">
    <property type="entry name" value="DUF6152"/>
    <property type="match status" value="1"/>
</dbReference>
<dbReference type="Proteomes" id="UP000189935">
    <property type="component" value="Chromosome I"/>
</dbReference>
<accession>A0A1M6VR89</accession>
<proteinExistence type="predicted"/>
<evidence type="ECO:0000313" key="3">
    <source>
        <dbReference type="Proteomes" id="UP000189935"/>
    </source>
</evidence>
<feature type="chain" id="PRO_5012590497" evidence="1">
    <location>
        <begin position="31"/>
        <end position="133"/>
    </location>
</feature>
<organism evidence="2 3">
    <name type="scientific">Bradyrhizobium lablabi</name>
    <dbReference type="NCBI Taxonomy" id="722472"/>
    <lineage>
        <taxon>Bacteria</taxon>
        <taxon>Pseudomonadati</taxon>
        <taxon>Pseudomonadota</taxon>
        <taxon>Alphaproteobacteria</taxon>
        <taxon>Hyphomicrobiales</taxon>
        <taxon>Nitrobacteraceae</taxon>
        <taxon>Bradyrhizobium</taxon>
    </lineage>
</organism>
<gene>
    <name evidence="2" type="ORF">SAMN05444159_4321</name>
</gene>
<dbReference type="EMBL" id="LT670844">
    <property type="protein sequence ID" value="SHK83874.1"/>
    <property type="molecule type" value="Genomic_DNA"/>
</dbReference>
<keyword evidence="1" id="KW-0732">Signal</keyword>
<evidence type="ECO:0000256" key="1">
    <source>
        <dbReference type="SAM" id="SignalP"/>
    </source>
</evidence>
<dbReference type="RefSeq" id="WP_079541218.1">
    <property type="nucleotide sequence ID" value="NZ_LT670844.1"/>
</dbReference>
<feature type="signal peptide" evidence="1">
    <location>
        <begin position="1"/>
        <end position="30"/>
    </location>
</feature>
<sequence>MSPKVFVLAASVLSLVLGFGDIAAAHHSNAAYDSDHPQTMEGTVKAVNWTNPHITFVIEKDAKSGEAAATWVFEVSSPGVLTRSGWTKRSLQPGDHAVFRYAPLRDGSPGGFLQKVTLPSGQELTYTLMPAEQ</sequence>
<dbReference type="AlphaFoldDB" id="A0A1M6VR89"/>
<evidence type="ECO:0000313" key="2">
    <source>
        <dbReference type="EMBL" id="SHK83874.1"/>
    </source>
</evidence>
<dbReference type="OrthoDB" id="512581at2"/>
<reference evidence="2 3" key="1">
    <citation type="submission" date="2016-11" db="EMBL/GenBank/DDBJ databases">
        <authorList>
            <person name="Jaros S."/>
            <person name="Januszkiewicz K."/>
            <person name="Wedrychowicz H."/>
        </authorList>
    </citation>
    <scope>NUCLEOTIDE SEQUENCE [LARGE SCALE GENOMIC DNA]</scope>
    <source>
        <strain evidence="2 3">GAS499</strain>
    </source>
</reference>